<evidence type="ECO:0000313" key="15">
    <source>
        <dbReference type="Proteomes" id="UP001501323"/>
    </source>
</evidence>
<dbReference type="EMBL" id="BAABJY010000001">
    <property type="protein sequence ID" value="GAA4856821.1"/>
    <property type="molecule type" value="Genomic_DNA"/>
</dbReference>
<dbReference type="Pfam" id="PF02768">
    <property type="entry name" value="DNA_pol3_beta_3"/>
    <property type="match status" value="1"/>
</dbReference>
<name>A0ABP9DQQ1_9GAMM</name>
<dbReference type="Gene3D" id="3.10.150.10">
    <property type="entry name" value="DNA Polymerase III, subunit A, domain 2"/>
    <property type="match status" value="1"/>
</dbReference>
<dbReference type="SUPFAM" id="SSF55979">
    <property type="entry name" value="DNA clamp"/>
    <property type="match status" value="3"/>
</dbReference>
<feature type="domain" description="DNA polymerase III beta sliding clamp N-terminal" evidence="11">
    <location>
        <begin position="1"/>
        <end position="123"/>
    </location>
</feature>
<dbReference type="InterPro" id="IPR022637">
    <property type="entry name" value="DNA_polIII_beta_cen"/>
</dbReference>
<evidence type="ECO:0000256" key="9">
    <source>
        <dbReference type="ARBA" id="ARBA00023125"/>
    </source>
</evidence>
<comment type="function">
    <text evidence="10">Confers DNA tethering and processivity to DNA polymerases and other proteins. Acts as a clamp, forming a ring around DNA (a reaction catalyzed by the clamp-loading complex) which diffuses in an ATP-independent manner freely and bidirectionally along dsDNA. Initially characterized for its ability to contact the catalytic subunit of DNA polymerase III (Pol III), a complex, multichain enzyme responsible for most of the replicative synthesis in bacteria; Pol III exhibits 3'-5' exonuclease proofreading activity. The beta chain is required for initiation of replication as well as for processivity of DNA replication.</text>
</comment>
<evidence type="ECO:0000256" key="5">
    <source>
        <dbReference type="ARBA" id="ARBA00022679"/>
    </source>
</evidence>
<sequence length="371" mass="41232">MRFSLQREAFLKPLAQVVNVVERRQTLPVLANLLVVVDGDQLSLTGTDLEVEMVARCAVDQAEDGETTIPARKLFDIVRALPDGSKVTVSQQADGQQGDKITVQAGRSRFTLASLPANDFPSIDEVEANERVNVPEAALKELIERTAFAMAQQDVRYYLNGLLFDLGEARLRCVATDGHRLALCETALEDDVQTKRQIIVPRKGVTELQRLLEGGERTLELEMGRNHIRVKRDDVTFTSKLIDGRFPDYEAVIPIGADREVRVDRESLRAALQRAAILSNEKYRGVRLEVSPGLVKINAHNPEQEEAQEEVEADTKVDGLAVGFNVNYLQDALTALRDETIVIALRDANSSALVRESSSEKSRHVVMPLRL</sequence>
<evidence type="ECO:0000259" key="12">
    <source>
        <dbReference type="Pfam" id="PF02767"/>
    </source>
</evidence>
<dbReference type="RefSeq" id="WP_345293971.1">
    <property type="nucleotide sequence ID" value="NZ_BAABJY010000001.1"/>
</dbReference>
<comment type="subcellular location">
    <subcellularLocation>
        <location evidence="1 10">Cytoplasm</location>
    </subcellularLocation>
</comment>
<comment type="similarity">
    <text evidence="2 10">Belongs to the beta sliding clamp family.</text>
</comment>
<dbReference type="Pfam" id="PF00712">
    <property type="entry name" value="DNA_pol3_beta"/>
    <property type="match status" value="1"/>
</dbReference>
<evidence type="ECO:0000256" key="7">
    <source>
        <dbReference type="ARBA" id="ARBA00022705"/>
    </source>
</evidence>
<keyword evidence="6 10" id="KW-0548">Nucleotidyltransferase</keyword>
<evidence type="ECO:0000313" key="14">
    <source>
        <dbReference type="EMBL" id="GAA4856821.1"/>
    </source>
</evidence>
<dbReference type="Gene3D" id="3.70.10.10">
    <property type="match status" value="1"/>
</dbReference>
<evidence type="ECO:0000256" key="10">
    <source>
        <dbReference type="PIRNR" id="PIRNR000804"/>
    </source>
</evidence>
<dbReference type="PANTHER" id="PTHR30478:SF0">
    <property type="entry name" value="BETA SLIDING CLAMP"/>
    <property type="match status" value="1"/>
</dbReference>
<protein>
    <recommendedName>
        <fullName evidence="3 10">Beta sliding clamp</fullName>
    </recommendedName>
</protein>
<comment type="caution">
    <text evidence="14">The sequence shown here is derived from an EMBL/GenBank/DDBJ whole genome shotgun (WGS) entry which is preliminary data.</text>
</comment>
<dbReference type="InterPro" id="IPR001001">
    <property type="entry name" value="DNA_polIII_beta"/>
</dbReference>
<evidence type="ECO:0000256" key="3">
    <source>
        <dbReference type="ARBA" id="ARBA00021035"/>
    </source>
</evidence>
<feature type="domain" description="DNA polymerase III beta sliding clamp central" evidence="12">
    <location>
        <begin position="134"/>
        <end position="248"/>
    </location>
</feature>
<dbReference type="InterPro" id="IPR046938">
    <property type="entry name" value="DNA_clamp_sf"/>
</dbReference>
<evidence type="ECO:0000256" key="4">
    <source>
        <dbReference type="ARBA" id="ARBA00022490"/>
    </source>
</evidence>
<dbReference type="Pfam" id="PF02767">
    <property type="entry name" value="DNA_pol3_beta_2"/>
    <property type="match status" value="1"/>
</dbReference>
<dbReference type="Proteomes" id="UP001501323">
    <property type="component" value="Unassembled WGS sequence"/>
</dbReference>
<dbReference type="PIRSF" id="PIRSF000804">
    <property type="entry name" value="DNA_pol_III_b"/>
    <property type="match status" value="1"/>
</dbReference>
<evidence type="ECO:0000256" key="1">
    <source>
        <dbReference type="ARBA" id="ARBA00004496"/>
    </source>
</evidence>
<proteinExistence type="inferred from homology"/>
<evidence type="ECO:0000259" key="13">
    <source>
        <dbReference type="Pfam" id="PF02768"/>
    </source>
</evidence>
<accession>A0ABP9DQQ1</accession>
<evidence type="ECO:0000256" key="2">
    <source>
        <dbReference type="ARBA" id="ARBA00010752"/>
    </source>
</evidence>
<dbReference type="InterPro" id="IPR022634">
    <property type="entry name" value="DNA_polIII_beta_N"/>
</dbReference>
<keyword evidence="9" id="KW-0238">DNA-binding</keyword>
<reference evidence="15" key="1">
    <citation type="journal article" date="2019" name="Int. J. Syst. Evol. Microbiol.">
        <title>The Global Catalogue of Microorganisms (GCM) 10K type strain sequencing project: providing services to taxonomists for standard genome sequencing and annotation.</title>
        <authorList>
            <consortium name="The Broad Institute Genomics Platform"/>
            <consortium name="The Broad Institute Genome Sequencing Center for Infectious Disease"/>
            <person name="Wu L."/>
            <person name="Ma J."/>
        </authorList>
    </citation>
    <scope>NUCLEOTIDE SEQUENCE [LARGE SCALE GENOMIC DNA]</scope>
    <source>
        <strain evidence="15">JCM 18392</strain>
    </source>
</reference>
<feature type="domain" description="DNA polymerase III beta sliding clamp C-terminal" evidence="13">
    <location>
        <begin position="252"/>
        <end position="370"/>
    </location>
</feature>
<dbReference type="PANTHER" id="PTHR30478">
    <property type="entry name" value="DNA POLYMERASE III SUBUNIT BETA"/>
    <property type="match status" value="1"/>
</dbReference>
<keyword evidence="5 10" id="KW-0808">Transferase</keyword>
<keyword evidence="4 10" id="KW-0963">Cytoplasm</keyword>
<organism evidence="14 15">
    <name type="scientific">Luteimonas vadosa</name>
    <dbReference type="NCBI Taxonomy" id="1165507"/>
    <lineage>
        <taxon>Bacteria</taxon>
        <taxon>Pseudomonadati</taxon>
        <taxon>Pseudomonadota</taxon>
        <taxon>Gammaproteobacteria</taxon>
        <taxon>Lysobacterales</taxon>
        <taxon>Lysobacteraceae</taxon>
        <taxon>Luteimonas</taxon>
    </lineage>
</organism>
<dbReference type="NCBIfam" id="TIGR00663">
    <property type="entry name" value="dnan"/>
    <property type="match status" value="1"/>
</dbReference>
<evidence type="ECO:0000259" key="11">
    <source>
        <dbReference type="Pfam" id="PF00712"/>
    </source>
</evidence>
<evidence type="ECO:0000256" key="8">
    <source>
        <dbReference type="ARBA" id="ARBA00022932"/>
    </source>
</evidence>
<comment type="subunit">
    <text evidence="10">Forms a ring-shaped head-to-tail homodimer around DNA.</text>
</comment>
<gene>
    <name evidence="14" type="primary">dnaN</name>
    <name evidence="14" type="ORF">GCM10023332_05630</name>
</gene>
<dbReference type="SMART" id="SM00480">
    <property type="entry name" value="POL3Bc"/>
    <property type="match status" value="1"/>
</dbReference>
<dbReference type="CDD" id="cd00140">
    <property type="entry name" value="beta_clamp"/>
    <property type="match status" value="1"/>
</dbReference>
<keyword evidence="8 10" id="KW-0239">DNA-directed DNA polymerase</keyword>
<keyword evidence="7 10" id="KW-0235">DNA replication</keyword>
<evidence type="ECO:0000256" key="6">
    <source>
        <dbReference type="ARBA" id="ARBA00022695"/>
    </source>
</evidence>
<dbReference type="InterPro" id="IPR022635">
    <property type="entry name" value="DNA_polIII_beta_C"/>
</dbReference>
<keyword evidence="15" id="KW-1185">Reference proteome</keyword>